<evidence type="ECO:0000256" key="3">
    <source>
        <dbReference type="ARBA" id="ARBA00022833"/>
    </source>
</evidence>
<dbReference type="InterPro" id="IPR013083">
    <property type="entry name" value="Znf_RING/FYVE/PHD"/>
</dbReference>
<feature type="domain" description="FYVE-type" evidence="6">
    <location>
        <begin position="37"/>
        <end position="95"/>
    </location>
</feature>
<sequence length="373" mass="43463">MERQHTEPGLKAHHHSIITRRRSNYYTITPYVDKLAYKDDKSCVVCGNFFNLLRKRYCCTVCYRGCCLKCITEPPSIPGIKFRLRICNNCTNNSIQSSVRKNFKTSLKNVNKELKGLEKNIDQYKRQSITENIKIEQLQIKIAEAQETKNRQNIEYLGLIDTLKKDNQKLEGEIAEFKARAKELTVENKGKKRKIKKIKHELLFYENNLDAKNEKLKSVLHGIVEENEEIDKKIKDLGSRSEPDSFEKWSNEAELEIIIDCMKKQLEGDKAHIEAIQNLHTEMGEKIEKKDKEILNLTQNIFLFTQKDEKRTSQNTTMTSTITEDRFSFLNSKIAKQKRAIKTLEATIIDLKSPEELIRRDSIKNDVCNCNII</sequence>
<evidence type="ECO:0000256" key="2">
    <source>
        <dbReference type="ARBA" id="ARBA00022771"/>
    </source>
</evidence>
<name>A0AAU9JUK5_9CILI</name>
<evidence type="ECO:0000256" key="4">
    <source>
        <dbReference type="PROSITE-ProRule" id="PRU00091"/>
    </source>
</evidence>
<evidence type="ECO:0000313" key="8">
    <source>
        <dbReference type="Proteomes" id="UP001162131"/>
    </source>
</evidence>
<dbReference type="Gene3D" id="3.30.40.10">
    <property type="entry name" value="Zinc/RING finger domain, C3HC4 (zinc finger)"/>
    <property type="match status" value="1"/>
</dbReference>
<reference evidence="7" key="1">
    <citation type="submission" date="2021-09" db="EMBL/GenBank/DDBJ databases">
        <authorList>
            <consortium name="AG Swart"/>
            <person name="Singh M."/>
            <person name="Singh A."/>
            <person name="Seah K."/>
            <person name="Emmerich C."/>
        </authorList>
    </citation>
    <scope>NUCLEOTIDE SEQUENCE</scope>
    <source>
        <strain evidence="7">ATCC30299</strain>
    </source>
</reference>
<protein>
    <recommendedName>
        <fullName evidence="6">FYVE-type domain-containing protein</fullName>
    </recommendedName>
</protein>
<dbReference type="SUPFAM" id="SSF57903">
    <property type="entry name" value="FYVE/PHD zinc finger"/>
    <property type="match status" value="1"/>
</dbReference>
<evidence type="ECO:0000256" key="1">
    <source>
        <dbReference type="ARBA" id="ARBA00022723"/>
    </source>
</evidence>
<keyword evidence="8" id="KW-1185">Reference proteome</keyword>
<gene>
    <name evidence="7" type="ORF">BSTOLATCC_MIC50171</name>
</gene>
<dbReference type="EMBL" id="CAJZBQ010000050">
    <property type="protein sequence ID" value="CAG9330061.1"/>
    <property type="molecule type" value="Genomic_DNA"/>
</dbReference>
<dbReference type="InterPro" id="IPR017455">
    <property type="entry name" value="Znf_FYVE-rel"/>
</dbReference>
<dbReference type="AlphaFoldDB" id="A0AAU9JUK5"/>
<dbReference type="Gene3D" id="1.10.287.1490">
    <property type="match status" value="1"/>
</dbReference>
<evidence type="ECO:0000313" key="7">
    <source>
        <dbReference type="EMBL" id="CAG9330061.1"/>
    </source>
</evidence>
<dbReference type="GO" id="GO:0008270">
    <property type="term" value="F:zinc ion binding"/>
    <property type="evidence" value="ECO:0007669"/>
    <property type="project" value="UniProtKB-KW"/>
</dbReference>
<keyword evidence="1" id="KW-0479">Metal-binding</keyword>
<keyword evidence="3" id="KW-0862">Zinc</keyword>
<comment type="caution">
    <text evidence="7">The sequence shown here is derived from an EMBL/GenBank/DDBJ whole genome shotgun (WGS) entry which is preliminary data.</text>
</comment>
<evidence type="ECO:0000259" key="6">
    <source>
        <dbReference type="PROSITE" id="PS50178"/>
    </source>
</evidence>
<keyword evidence="5" id="KW-0175">Coiled coil</keyword>
<proteinExistence type="predicted"/>
<dbReference type="PROSITE" id="PS50178">
    <property type="entry name" value="ZF_FYVE"/>
    <property type="match status" value="1"/>
</dbReference>
<evidence type="ECO:0000256" key="5">
    <source>
        <dbReference type="SAM" id="Coils"/>
    </source>
</evidence>
<dbReference type="InterPro" id="IPR011011">
    <property type="entry name" value="Znf_FYVE_PHD"/>
</dbReference>
<dbReference type="CDD" id="cd00065">
    <property type="entry name" value="FYVE_like_SF"/>
    <property type="match status" value="1"/>
</dbReference>
<dbReference type="Proteomes" id="UP001162131">
    <property type="component" value="Unassembled WGS sequence"/>
</dbReference>
<organism evidence="7 8">
    <name type="scientific">Blepharisma stoltei</name>
    <dbReference type="NCBI Taxonomy" id="1481888"/>
    <lineage>
        <taxon>Eukaryota</taxon>
        <taxon>Sar</taxon>
        <taxon>Alveolata</taxon>
        <taxon>Ciliophora</taxon>
        <taxon>Postciliodesmatophora</taxon>
        <taxon>Heterotrichea</taxon>
        <taxon>Heterotrichida</taxon>
        <taxon>Blepharismidae</taxon>
        <taxon>Blepharisma</taxon>
    </lineage>
</organism>
<keyword evidence="2 4" id="KW-0863">Zinc-finger</keyword>
<accession>A0AAU9JUK5</accession>
<feature type="coiled-coil region" evidence="5">
    <location>
        <begin position="100"/>
        <end position="215"/>
    </location>
</feature>